<keyword evidence="1" id="KW-0472">Membrane</keyword>
<evidence type="ECO:0000256" key="1">
    <source>
        <dbReference type="SAM" id="Phobius"/>
    </source>
</evidence>
<keyword evidence="1" id="KW-1133">Transmembrane helix</keyword>
<evidence type="ECO:0000313" key="3">
    <source>
        <dbReference type="Proteomes" id="UP000019140"/>
    </source>
</evidence>
<dbReference type="Gene3D" id="1.25.40.10">
    <property type="entry name" value="Tetratricopeptide repeat domain"/>
    <property type="match status" value="1"/>
</dbReference>
<dbReference type="InterPro" id="IPR019734">
    <property type="entry name" value="TPR_rpt"/>
</dbReference>
<feature type="transmembrane region" description="Helical" evidence="1">
    <location>
        <begin position="116"/>
        <end position="138"/>
    </location>
</feature>
<dbReference type="SUPFAM" id="SSF48452">
    <property type="entry name" value="TPR-like"/>
    <property type="match status" value="1"/>
</dbReference>
<dbReference type="AlphaFoldDB" id="W4MEW5"/>
<reference evidence="2 3" key="1">
    <citation type="journal article" date="2014" name="Nature">
        <title>An environmental bacterial taxon with a large and distinct metabolic repertoire.</title>
        <authorList>
            <person name="Wilson M.C."/>
            <person name="Mori T."/>
            <person name="Ruckert C."/>
            <person name="Uria A.R."/>
            <person name="Helf M.J."/>
            <person name="Takada K."/>
            <person name="Gernert C."/>
            <person name="Steffens U.A."/>
            <person name="Heycke N."/>
            <person name="Schmitt S."/>
            <person name="Rinke C."/>
            <person name="Helfrich E.J."/>
            <person name="Brachmann A.O."/>
            <person name="Gurgui C."/>
            <person name="Wakimoto T."/>
            <person name="Kracht M."/>
            <person name="Crusemann M."/>
            <person name="Hentschel U."/>
            <person name="Abe I."/>
            <person name="Matsunaga S."/>
            <person name="Kalinowski J."/>
            <person name="Takeyama H."/>
            <person name="Piel J."/>
        </authorList>
    </citation>
    <scope>NUCLEOTIDE SEQUENCE [LARGE SCALE GENOMIC DNA]</scope>
    <source>
        <strain evidence="3">TSY2</strain>
    </source>
</reference>
<feature type="transmembrane region" description="Helical" evidence="1">
    <location>
        <begin position="189"/>
        <end position="212"/>
    </location>
</feature>
<keyword evidence="1" id="KW-0812">Transmembrane</keyword>
<gene>
    <name evidence="2" type="ORF">ETSY2_02850</name>
</gene>
<dbReference type="SMART" id="SM00028">
    <property type="entry name" value="TPR"/>
    <property type="match status" value="4"/>
</dbReference>
<proteinExistence type="predicted"/>
<dbReference type="Pfam" id="PF13181">
    <property type="entry name" value="TPR_8"/>
    <property type="match status" value="2"/>
</dbReference>
<dbReference type="InterPro" id="IPR011990">
    <property type="entry name" value="TPR-like_helical_dom_sf"/>
</dbReference>
<evidence type="ECO:0000313" key="2">
    <source>
        <dbReference type="EMBL" id="ETX08874.1"/>
    </source>
</evidence>
<dbReference type="Proteomes" id="UP000019140">
    <property type="component" value="Unassembled WGS sequence"/>
</dbReference>
<comment type="caution">
    <text evidence="2">The sequence shown here is derived from an EMBL/GenBank/DDBJ whole genome shotgun (WGS) entry which is preliminary data.</text>
</comment>
<dbReference type="HOGENOM" id="CLU_036691_1_0_7"/>
<organism evidence="2 3">
    <name type="scientific">Candidatus Entotheonella gemina</name>
    <dbReference type="NCBI Taxonomy" id="1429439"/>
    <lineage>
        <taxon>Bacteria</taxon>
        <taxon>Pseudomonadati</taxon>
        <taxon>Nitrospinota/Tectimicrobiota group</taxon>
        <taxon>Candidatus Tectimicrobiota</taxon>
        <taxon>Candidatus Entotheonellia</taxon>
        <taxon>Candidatus Entotheonellales</taxon>
        <taxon>Candidatus Entotheonellaceae</taxon>
        <taxon>Candidatus Entotheonella</taxon>
    </lineage>
</organism>
<protein>
    <submittedName>
        <fullName evidence="2">Uncharacterized protein</fullName>
    </submittedName>
</protein>
<name>W4MEW5_9BACT</name>
<sequence>MEVSTVSPKSEVALERYTSALSTIEAAAPNLTTDQALDALLARDALRTALADTQPEPTGHMATLIELDQRLRQQAEAIASAVPLDEWRNSRQPAEDAWWWYFQPHAAPEAWNRFDWLWNGLTAVALAMSASFMMGIYQSLAVGGLSWVETFSTIAQGAGLALIGRGALTTAGQQNVKNALVYLKIPPRFYSEATCLFAALILLIVFGLHIYLPNYYYAKGQDLYKQGYLMNAEQRYIQGQLIASNDPRFNIALGTIYESLGSLDKALAQYQQALQQGVTRAFNDIGRVYIQRFNPVKKRSEPEVAETYLRMGVQRAKSDPTTDTNTRFQLHRNLGWALLQQKRYAEAKAELEKALVRDAQIVGKQIGGGMEACFLAQAYEQQGDPKNALAQWTLCRERARPETINEYKWFLSVGQGQLANCIDTSAIVSGLLRPPSDFNAACQGTIEALLSTGPATAAAPLEALRVKLHDRLNRYWNGTDQVEQDLVYRVSLAANGAITAYEPLNQPASEYVQSTPLPALTGNGTPTQPLANFKVVLRPAGAFNVSLLH</sequence>
<dbReference type="EMBL" id="AZHX01000118">
    <property type="protein sequence ID" value="ETX08874.1"/>
    <property type="molecule type" value="Genomic_DNA"/>
</dbReference>
<keyword evidence="3" id="KW-1185">Reference proteome</keyword>
<feature type="transmembrane region" description="Helical" evidence="1">
    <location>
        <begin position="150"/>
        <end position="168"/>
    </location>
</feature>
<accession>W4MEW5</accession>